<accession>A0A062Y260</accession>
<feature type="chain" id="PRO_5001616901" evidence="1">
    <location>
        <begin position="20"/>
        <end position="455"/>
    </location>
</feature>
<evidence type="ECO:0000313" key="3">
    <source>
        <dbReference type="Proteomes" id="UP000027284"/>
    </source>
</evidence>
<feature type="signal peptide" evidence="1">
    <location>
        <begin position="1"/>
        <end position="19"/>
    </location>
</feature>
<evidence type="ECO:0000256" key="1">
    <source>
        <dbReference type="SAM" id="SignalP"/>
    </source>
</evidence>
<keyword evidence="3" id="KW-1185">Reference proteome</keyword>
<dbReference type="Proteomes" id="UP000027284">
    <property type="component" value="Unassembled WGS sequence"/>
</dbReference>
<name>A0A062Y260_9BACT</name>
<comment type="caution">
    <text evidence="2">The sequence shown here is derived from an EMBL/GenBank/DDBJ whole genome shotgun (WGS) entry which is preliminary data.</text>
</comment>
<proteinExistence type="predicted"/>
<sequence>MRKAFLALSFLLAAASAFGVEVTAGRVLQLGLELEFTPERTRDYRLEKVIPVSQTRALALIDEQHTEPVGPTPTPSAFRKPLWEGPPPFRLSNRVMLAFLNREGQVVSWTKVDSEGGGEKGRWEDAHLLAIEADACPYAVIPPDRHELFCFDWQLNALKSYELPPAVYTGVASVFTTEGLEVWLFPMPGSAPRGERTTASYKASLFEPVEKLELVAFRLKIPSGEVQPLAVDAGKLVHRLQLFANKGRKDPLTVQPGSVRLLPVREKPGVPPVRLVITAVAAASYENELHFTGERLFFLAELFENSTGKLEMLPFRFRHEEGVAADFDEKNGVVVLPAFVEPWQLKAFEAGKDGVAVYCKVMILDEEKLQAVREGKPQQVAASSFFLVAQKRQAHFVDFDSVEAATEKLSTSRLKVSPVTVLLGRVGPQEFVFRAGCLEPPSTVWRCATTVELTF</sequence>
<protein>
    <submittedName>
        <fullName evidence="2">Uncharacterized protein</fullName>
    </submittedName>
</protein>
<reference evidence="2 3" key="1">
    <citation type="submission" date="2014-04" db="EMBL/GenBank/DDBJ databases">
        <title>The Genome Sequence of Thermoanaerobaculum aquaticum MP-01, The First Cultivated Group 23 Acidobacterium.</title>
        <authorList>
            <person name="Stamps B.W."/>
            <person name="Losey N.A."/>
            <person name="Lawson P.A."/>
            <person name="Stevenson B.S."/>
        </authorList>
    </citation>
    <scope>NUCLEOTIDE SEQUENCE [LARGE SCALE GENOMIC DNA]</scope>
    <source>
        <strain evidence="2 3">MP-01</strain>
    </source>
</reference>
<organism evidence="2 3">
    <name type="scientific">Thermoanaerobaculum aquaticum</name>
    <dbReference type="NCBI Taxonomy" id="1312852"/>
    <lineage>
        <taxon>Bacteria</taxon>
        <taxon>Pseudomonadati</taxon>
        <taxon>Acidobacteriota</taxon>
        <taxon>Thermoanaerobaculia</taxon>
        <taxon>Thermoanaerobaculales</taxon>
        <taxon>Thermoanaerobaculaceae</taxon>
        <taxon>Thermoanaerobaculum</taxon>
    </lineage>
</organism>
<dbReference type="RefSeq" id="WP_038047791.1">
    <property type="nucleotide sequence ID" value="NZ_JMFG01000008.1"/>
</dbReference>
<gene>
    <name evidence="2" type="ORF">EG19_12235</name>
</gene>
<evidence type="ECO:0000313" key="2">
    <source>
        <dbReference type="EMBL" id="KDA54476.1"/>
    </source>
</evidence>
<dbReference type="AlphaFoldDB" id="A0A062Y260"/>
<keyword evidence="1" id="KW-0732">Signal</keyword>
<dbReference type="EMBL" id="JMFG01000008">
    <property type="protein sequence ID" value="KDA54476.1"/>
    <property type="molecule type" value="Genomic_DNA"/>
</dbReference>